<accession>A0ACB8RG81</accession>
<sequence length="484" mass="53610">MEDDDATNARDPDRWEHLLEEQTAIFRSTITRNAALAAEVEELRRELSVWKGALKTADETQKTDKKTIARLERNIEALKDDNPLLICLIDGDGTIFSEELWRLGTNGGRQAALMLTKGITDHAASADKGVASRCQTWLSIFCNKSGLMDVLLRNSICSIAQFEDFLQGFSQASPLFSVVDVGNGKEAADAKIKEYLRVFTRFPQTTRVYFGGAHDNGYFSTLTFLENEGLLGKVVLLRGYKDVAFELKNIDIAHLEVAGLFMMNKLQTNPHRKSPTATPPAHVVQLQDFDKFKNRSRTTSKERPTKSRQPQLQTSSSSTAGEVLDPTRSIYKQNLSVLPCTFFHLSHCNTGEKCRYRHDYVLAPRHVEELQAHAKKMPCPHVKNDKSCPDGDDCILGHVCPKLSKCGFVKSGSCKFTGKDAHKDPPGKPRGIRKVSASDRADSPDVSQTDDSASQSQSPDAWDAPAASVLNPNAPSFQGAYTFN</sequence>
<organism evidence="1 2">
    <name type="scientific">Auriscalpium vulgare</name>
    <dbReference type="NCBI Taxonomy" id="40419"/>
    <lineage>
        <taxon>Eukaryota</taxon>
        <taxon>Fungi</taxon>
        <taxon>Dikarya</taxon>
        <taxon>Basidiomycota</taxon>
        <taxon>Agaricomycotina</taxon>
        <taxon>Agaricomycetes</taxon>
        <taxon>Russulales</taxon>
        <taxon>Auriscalpiaceae</taxon>
        <taxon>Auriscalpium</taxon>
    </lineage>
</organism>
<name>A0ACB8RG81_9AGAM</name>
<protein>
    <submittedName>
        <fullName evidence="1">Uncharacterized protein</fullName>
    </submittedName>
</protein>
<keyword evidence="2" id="KW-1185">Reference proteome</keyword>
<evidence type="ECO:0000313" key="1">
    <source>
        <dbReference type="EMBL" id="KAI0043196.1"/>
    </source>
</evidence>
<reference evidence="1" key="1">
    <citation type="submission" date="2021-02" db="EMBL/GenBank/DDBJ databases">
        <authorList>
            <consortium name="DOE Joint Genome Institute"/>
            <person name="Ahrendt S."/>
            <person name="Looney B.P."/>
            <person name="Miyauchi S."/>
            <person name="Morin E."/>
            <person name="Drula E."/>
            <person name="Courty P.E."/>
            <person name="Chicoki N."/>
            <person name="Fauchery L."/>
            <person name="Kohler A."/>
            <person name="Kuo A."/>
            <person name="Labutti K."/>
            <person name="Pangilinan J."/>
            <person name="Lipzen A."/>
            <person name="Riley R."/>
            <person name="Andreopoulos W."/>
            <person name="He G."/>
            <person name="Johnson J."/>
            <person name="Barry K.W."/>
            <person name="Grigoriev I.V."/>
            <person name="Nagy L."/>
            <person name="Hibbett D."/>
            <person name="Henrissat B."/>
            <person name="Matheny P.B."/>
            <person name="Labbe J."/>
            <person name="Martin F."/>
        </authorList>
    </citation>
    <scope>NUCLEOTIDE SEQUENCE</scope>
    <source>
        <strain evidence="1">FP105234-sp</strain>
    </source>
</reference>
<gene>
    <name evidence="1" type="ORF">FA95DRAFT_1546637</name>
</gene>
<proteinExistence type="predicted"/>
<evidence type="ECO:0000313" key="2">
    <source>
        <dbReference type="Proteomes" id="UP000814033"/>
    </source>
</evidence>
<reference evidence="1" key="2">
    <citation type="journal article" date="2022" name="New Phytol.">
        <title>Evolutionary transition to the ectomycorrhizal habit in the genomes of a hyperdiverse lineage of mushroom-forming fungi.</title>
        <authorList>
            <person name="Looney B."/>
            <person name="Miyauchi S."/>
            <person name="Morin E."/>
            <person name="Drula E."/>
            <person name="Courty P.E."/>
            <person name="Kohler A."/>
            <person name="Kuo A."/>
            <person name="LaButti K."/>
            <person name="Pangilinan J."/>
            <person name="Lipzen A."/>
            <person name="Riley R."/>
            <person name="Andreopoulos W."/>
            <person name="He G."/>
            <person name="Johnson J."/>
            <person name="Nolan M."/>
            <person name="Tritt A."/>
            <person name="Barry K.W."/>
            <person name="Grigoriev I.V."/>
            <person name="Nagy L.G."/>
            <person name="Hibbett D."/>
            <person name="Henrissat B."/>
            <person name="Matheny P.B."/>
            <person name="Labbe J."/>
            <person name="Martin F.M."/>
        </authorList>
    </citation>
    <scope>NUCLEOTIDE SEQUENCE</scope>
    <source>
        <strain evidence="1">FP105234-sp</strain>
    </source>
</reference>
<dbReference type="Proteomes" id="UP000814033">
    <property type="component" value="Unassembled WGS sequence"/>
</dbReference>
<comment type="caution">
    <text evidence="1">The sequence shown here is derived from an EMBL/GenBank/DDBJ whole genome shotgun (WGS) entry which is preliminary data.</text>
</comment>
<dbReference type="EMBL" id="MU276029">
    <property type="protein sequence ID" value="KAI0043196.1"/>
    <property type="molecule type" value="Genomic_DNA"/>
</dbReference>